<dbReference type="EMBL" id="JXTC01000039">
    <property type="protein sequence ID" value="PON96235.1"/>
    <property type="molecule type" value="Genomic_DNA"/>
</dbReference>
<evidence type="ECO:0000256" key="1">
    <source>
        <dbReference type="SAM" id="SignalP"/>
    </source>
</evidence>
<dbReference type="InterPro" id="IPR035513">
    <property type="entry name" value="Invertase/methylesterase_inhib"/>
</dbReference>
<reference evidence="4" key="1">
    <citation type="submission" date="2016-06" db="EMBL/GenBank/DDBJ databases">
        <title>Parallel loss of symbiosis genes in relatives of nitrogen-fixing non-legume Parasponia.</title>
        <authorList>
            <person name="Van Velzen R."/>
            <person name="Holmer R."/>
            <person name="Bu F."/>
            <person name="Rutten L."/>
            <person name="Van Zeijl A."/>
            <person name="Liu W."/>
            <person name="Santuari L."/>
            <person name="Cao Q."/>
            <person name="Sharma T."/>
            <person name="Shen D."/>
            <person name="Roswanjaya Y."/>
            <person name="Wardhani T."/>
            <person name="Kalhor M.S."/>
            <person name="Jansen J."/>
            <person name="Van den Hoogen J."/>
            <person name="Gungor B."/>
            <person name="Hartog M."/>
            <person name="Hontelez J."/>
            <person name="Verver J."/>
            <person name="Yang W.-C."/>
            <person name="Schijlen E."/>
            <person name="Repin R."/>
            <person name="Schilthuizen M."/>
            <person name="Schranz E."/>
            <person name="Heidstra R."/>
            <person name="Miyata K."/>
            <person name="Fedorova E."/>
            <person name="Kohlen W."/>
            <person name="Bisseling T."/>
            <person name="Smit S."/>
            <person name="Geurts R."/>
        </authorList>
    </citation>
    <scope>NUCLEOTIDE SEQUENCE [LARGE SCALE GENOMIC DNA]</scope>
    <source>
        <strain evidence="4">cv. RG33-2</strain>
    </source>
</reference>
<dbReference type="OrthoDB" id="1094634at2759"/>
<dbReference type="InterPro" id="IPR034088">
    <property type="entry name" value="Pla_a_1-like"/>
</dbReference>
<proteinExistence type="predicted"/>
<dbReference type="STRING" id="63057.A0A2P5FEM2"/>
<keyword evidence="4" id="KW-1185">Reference proteome</keyword>
<organism evidence="3 4">
    <name type="scientific">Trema orientale</name>
    <name type="common">Charcoal tree</name>
    <name type="synonym">Celtis orientalis</name>
    <dbReference type="NCBI Taxonomy" id="63057"/>
    <lineage>
        <taxon>Eukaryota</taxon>
        <taxon>Viridiplantae</taxon>
        <taxon>Streptophyta</taxon>
        <taxon>Embryophyta</taxon>
        <taxon>Tracheophyta</taxon>
        <taxon>Spermatophyta</taxon>
        <taxon>Magnoliopsida</taxon>
        <taxon>eudicotyledons</taxon>
        <taxon>Gunneridae</taxon>
        <taxon>Pentapetalae</taxon>
        <taxon>rosids</taxon>
        <taxon>fabids</taxon>
        <taxon>Rosales</taxon>
        <taxon>Cannabaceae</taxon>
        <taxon>Trema</taxon>
    </lineage>
</organism>
<sequence length="183" mass="20215">MDAPNSHKILSFLALFLLFFLCSTSRPTKAAPQQVVENICKETISYARCIEALGSDPRTKLAENLKALAKISLDLAINNAKDSLAFIKNLLKKKNVRSRSNTGLALIQCSASYQGAIASFKSARTELHEDAMTANYDVKTVVDNADSCDNEMVSRNVRIPLISLRNDQLRLYSSIGYVITNKL</sequence>
<dbReference type="NCBIfam" id="TIGR01614">
    <property type="entry name" value="PME_inhib"/>
    <property type="match status" value="1"/>
</dbReference>
<feature type="signal peptide" evidence="1">
    <location>
        <begin position="1"/>
        <end position="30"/>
    </location>
</feature>
<evidence type="ECO:0000313" key="4">
    <source>
        <dbReference type="Proteomes" id="UP000237000"/>
    </source>
</evidence>
<dbReference type="SMART" id="SM00856">
    <property type="entry name" value="PMEI"/>
    <property type="match status" value="1"/>
</dbReference>
<dbReference type="SUPFAM" id="SSF101148">
    <property type="entry name" value="Plant invertase/pectin methylesterase inhibitor"/>
    <property type="match status" value="1"/>
</dbReference>
<gene>
    <name evidence="3" type="ORF">TorRG33x02_078240</name>
</gene>
<dbReference type="PANTHER" id="PTHR31890">
    <property type="entry name" value="PLANT INVERTASE/PECTIN METHYLESTERASE INHIBITOR SUPERFAMILY PROTEIN"/>
    <property type="match status" value="1"/>
</dbReference>
<dbReference type="InterPro" id="IPR006501">
    <property type="entry name" value="Pectinesterase_inhib_dom"/>
</dbReference>
<dbReference type="CDD" id="cd15795">
    <property type="entry name" value="PMEI-Pla_a_1_like"/>
    <property type="match status" value="1"/>
</dbReference>
<protein>
    <submittedName>
        <fullName evidence="3">Pectinesterase inhibitor domain containing protein</fullName>
    </submittedName>
</protein>
<keyword evidence="1" id="KW-0732">Signal</keyword>
<dbReference type="Proteomes" id="UP000237000">
    <property type="component" value="Unassembled WGS sequence"/>
</dbReference>
<feature type="chain" id="PRO_5015149538" evidence="1">
    <location>
        <begin position="31"/>
        <end position="183"/>
    </location>
</feature>
<evidence type="ECO:0000259" key="2">
    <source>
        <dbReference type="SMART" id="SM00856"/>
    </source>
</evidence>
<accession>A0A2P5FEM2</accession>
<evidence type="ECO:0000313" key="3">
    <source>
        <dbReference type="EMBL" id="PON96235.1"/>
    </source>
</evidence>
<dbReference type="Gene3D" id="1.20.140.40">
    <property type="entry name" value="Invertase/pectin methylesterase inhibitor family protein"/>
    <property type="match status" value="1"/>
</dbReference>
<dbReference type="PANTHER" id="PTHR31890:SF9">
    <property type="entry name" value="PLANT INVERTASE_PECTIN METHYLESTERASE INHIBITOR SUPERFAMILY PROTEIN"/>
    <property type="match status" value="1"/>
</dbReference>
<dbReference type="GO" id="GO:0004857">
    <property type="term" value="F:enzyme inhibitor activity"/>
    <property type="evidence" value="ECO:0007669"/>
    <property type="project" value="InterPro"/>
</dbReference>
<dbReference type="FunCoup" id="A0A2P5FEM2">
    <property type="interactions" value="31"/>
</dbReference>
<dbReference type="Pfam" id="PF04043">
    <property type="entry name" value="PMEI"/>
    <property type="match status" value="1"/>
</dbReference>
<dbReference type="AlphaFoldDB" id="A0A2P5FEM2"/>
<dbReference type="InParanoid" id="A0A2P5FEM2"/>
<feature type="domain" description="Pectinesterase inhibitor" evidence="2">
    <location>
        <begin position="31"/>
        <end position="179"/>
    </location>
</feature>
<comment type="caution">
    <text evidence="3">The sequence shown here is derived from an EMBL/GenBank/DDBJ whole genome shotgun (WGS) entry which is preliminary data.</text>
</comment>
<name>A0A2P5FEM2_TREOI</name>